<feature type="compositionally biased region" description="Polar residues" evidence="1">
    <location>
        <begin position="160"/>
        <end position="169"/>
    </location>
</feature>
<protein>
    <submittedName>
        <fullName evidence="2">Uncharacterized protein</fullName>
    </submittedName>
</protein>
<comment type="caution">
    <text evidence="2">The sequence shown here is derived from an EMBL/GenBank/DDBJ whole genome shotgun (WGS) entry which is preliminary data.</text>
</comment>
<gene>
    <name evidence="2" type="ORF">PEVE_00042502</name>
</gene>
<evidence type="ECO:0000256" key="1">
    <source>
        <dbReference type="SAM" id="MobiDB-lite"/>
    </source>
</evidence>
<evidence type="ECO:0000313" key="2">
    <source>
        <dbReference type="EMBL" id="CAH3142509.1"/>
    </source>
</evidence>
<feature type="compositionally biased region" description="Basic and acidic residues" evidence="1">
    <location>
        <begin position="190"/>
        <end position="205"/>
    </location>
</feature>
<sequence>LTTSQAKKALPDQPSVQPPHGDKLGSGMVSLGEIQENEIFPQEDTSHFKTKETSQKEVVACCGGNDTTKDNFTYFLSRKGNHQTGTSSFKDDDIVDDTDAKVNVKIPKRRAGSSFTDYKDEKRGKPWDDDDGKFRLPPGADVDDPGISVELNALIASSSIKRNRATLSTVDKGHSHEETETTENENNELSQKDQKDQEKKCKDDFTVFNQHLESRSLKTKKKASTETGSSAQSNLLRKDERKKGPSNSEASGHEKESESTFDLNRGGRMQSIEEDKVSSGSALNQAEKATSRYELSNNVTQKENDLAERTKEDESKVLNQELSSVSKSRDKRKNVTFKVTGDSAENASGSNNEMEEGIFTSKGICFEAK</sequence>
<name>A0ABN8PEY1_9CNID</name>
<reference evidence="2 3" key="1">
    <citation type="submission" date="2022-05" db="EMBL/GenBank/DDBJ databases">
        <authorList>
            <consortium name="Genoscope - CEA"/>
            <person name="William W."/>
        </authorList>
    </citation>
    <scope>NUCLEOTIDE SEQUENCE [LARGE SCALE GENOMIC DNA]</scope>
</reference>
<dbReference type="Proteomes" id="UP001159427">
    <property type="component" value="Unassembled WGS sequence"/>
</dbReference>
<feature type="compositionally biased region" description="Basic and acidic residues" evidence="1">
    <location>
        <begin position="117"/>
        <end position="127"/>
    </location>
</feature>
<evidence type="ECO:0000313" key="3">
    <source>
        <dbReference type="Proteomes" id="UP001159427"/>
    </source>
</evidence>
<feature type="region of interest" description="Disordered" evidence="1">
    <location>
        <begin position="109"/>
        <end position="145"/>
    </location>
</feature>
<feature type="region of interest" description="Disordered" evidence="1">
    <location>
        <begin position="1"/>
        <end position="28"/>
    </location>
</feature>
<feature type="non-terminal residue" evidence="2">
    <location>
        <position position="1"/>
    </location>
</feature>
<feature type="region of interest" description="Disordered" evidence="1">
    <location>
        <begin position="160"/>
        <end position="331"/>
    </location>
</feature>
<organism evidence="2 3">
    <name type="scientific">Porites evermanni</name>
    <dbReference type="NCBI Taxonomy" id="104178"/>
    <lineage>
        <taxon>Eukaryota</taxon>
        <taxon>Metazoa</taxon>
        <taxon>Cnidaria</taxon>
        <taxon>Anthozoa</taxon>
        <taxon>Hexacorallia</taxon>
        <taxon>Scleractinia</taxon>
        <taxon>Fungiina</taxon>
        <taxon>Poritidae</taxon>
        <taxon>Porites</taxon>
    </lineage>
</organism>
<feature type="compositionally biased region" description="Polar residues" evidence="1">
    <location>
        <begin position="225"/>
        <end position="235"/>
    </location>
</feature>
<accession>A0ABN8PEY1</accession>
<feature type="compositionally biased region" description="Polar residues" evidence="1">
    <location>
        <begin position="317"/>
        <end position="326"/>
    </location>
</feature>
<proteinExistence type="predicted"/>
<feature type="compositionally biased region" description="Polar residues" evidence="1">
    <location>
        <begin position="278"/>
        <end position="301"/>
    </location>
</feature>
<feature type="compositionally biased region" description="Basic and acidic residues" evidence="1">
    <location>
        <begin position="302"/>
        <end position="316"/>
    </location>
</feature>
<keyword evidence="3" id="KW-1185">Reference proteome</keyword>
<dbReference type="EMBL" id="CALNXI010000838">
    <property type="protein sequence ID" value="CAH3142509.1"/>
    <property type="molecule type" value="Genomic_DNA"/>
</dbReference>